<dbReference type="InterPro" id="IPR051326">
    <property type="entry name" value="Kynurenine-oxoglutarate_AT"/>
</dbReference>
<evidence type="ECO:0000313" key="8">
    <source>
        <dbReference type="EMBL" id="TMQ65277.1"/>
    </source>
</evidence>
<reference evidence="8 9" key="1">
    <citation type="journal article" date="2019" name="Nat. Microbiol.">
        <title>Mediterranean grassland soil C-N compound turnover is dependent on rainfall and depth, and is mediated by genomically divergent microorganisms.</title>
        <authorList>
            <person name="Diamond S."/>
            <person name="Andeer P.F."/>
            <person name="Li Z."/>
            <person name="Crits-Christoph A."/>
            <person name="Burstein D."/>
            <person name="Anantharaman K."/>
            <person name="Lane K.R."/>
            <person name="Thomas B.C."/>
            <person name="Pan C."/>
            <person name="Northen T.R."/>
            <person name="Banfield J.F."/>
        </authorList>
    </citation>
    <scope>NUCLEOTIDE SEQUENCE [LARGE SCALE GENOMIC DNA]</scope>
    <source>
        <strain evidence="8">WS_8</strain>
    </source>
</reference>
<dbReference type="FunFam" id="3.40.640.10:FF:000033">
    <property type="entry name" value="Aspartate aminotransferase"/>
    <property type="match status" value="1"/>
</dbReference>
<dbReference type="PROSITE" id="PS00105">
    <property type="entry name" value="AA_TRANSFER_CLASS_1"/>
    <property type="match status" value="1"/>
</dbReference>
<dbReference type="PANTHER" id="PTHR43807:SF20">
    <property type="entry name" value="FI04487P"/>
    <property type="match status" value="1"/>
</dbReference>
<dbReference type="SUPFAM" id="SSF53383">
    <property type="entry name" value="PLP-dependent transferases"/>
    <property type="match status" value="1"/>
</dbReference>
<evidence type="ECO:0000256" key="5">
    <source>
        <dbReference type="ARBA" id="ARBA00022898"/>
    </source>
</evidence>
<comment type="cofactor">
    <cofactor evidence="1 6">
        <name>pyridoxal 5'-phosphate</name>
        <dbReference type="ChEBI" id="CHEBI:597326"/>
    </cofactor>
</comment>
<comment type="caution">
    <text evidence="8">The sequence shown here is derived from an EMBL/GenBank/DDBJ whole genome shotgun (WGS) entry which is preliminary data.</text>
</comment>
<dbReference type="EMBL" id="VBOY01000073">
    <property type="protein sequence ID" value="TMQ65277.1"/>
    <property type="molecule type" value="Genomic_DNA"/>
</dbReference>
<dbReference type="PANTHER" id="PTHR43807">
    <property type="entry name" value="FI04487P"/>
    <property type="match status" value="1"/>
</dbReference>
<evidence type="ECO:0000259" key="7">
    <source>
        <dbReference type="Pfam" id="PF00155"/>
    </source>
</evidence>
<dbReference type="InterPro" id="IPR015421">
    <property type="entry name" value="PyrdxlP-dep_Trfase_major"/>
</dbReference>
<protein>
    <recommendedName>
        <fullName evidence="6">Aminotransferase</fullName>
        <ecNumber evidence="6">2.6.1.-</ecNumber>
    </recommendedName>
</protein>
<organism evidence="8 9">
    <name type="scientific">Eiseniibacteriota bacterium</name>
    <dbReference type="NCBI Taxonomy" id="2212470"/>
    <lineage>
        <taxon>Bacteria</taxon>
        <taxon>Candidatus Eiseniibacteriota</taxon>
    </lineage>
</organism>
<dbReference type="GO" id="GO:0016212">
    <property type="term" value="F:kynurenine-oxoglutarate transaminase activity"/>
    <property type="evidence" value="ECO:0007669"/>
    <property type="project" value="TreeGrafter"/>
</dbReference>
<name>A0A538TNR7_UNCEI</name>
<keyword evidence="5" id="KW-0663">Pyridoxal phosphate</keyword>
<dbReference type="InterPro" id="IPR004839">
    <property type="entry name" value="Aminotransferase_I/II_large"/>
</dbReference>
<keyword evidence="3 6" id="KW-0032">Aminotransferase</keyword>
<dbReference type="InterPro" id="IPR015422">
    <property type="entry name" value="PyrdxlP-dep_Trfase_small"/>
</dbReference>
<dbReference type="CDD" id="cd00609">
    <property type="entry name" value="AAT_like"/>
    <property type="match status" value="1"/>
</dbReference>
<evidence type="ECO:0000313" key="9">
    <source>
        <dbReference type="Proteomes" id="UP000316609"/>
    </source>
</evidence>
<dbReference type="GO" id="GO:0005737">
    <property type="term" value="C:cytoplasm"/>
    <property type="evidence" value="ECO:0007669"/>
    <property type="project" value="TreeGrafter"/>
</dbReference>
<dbReference type="Gene3D" id="3.40.640.10">
    <property type="entry name" value="Type I PLP-dependent aspartate aminotransferase-like (Major domain)"/>
    <property type="match status" value="1"/>
</dbReference>
<evidence type="ECO:0000256" key="6">
    <source>
        <dbReference type="RuleBase" id="RU000481"/>
    </source>
</evidence>
<accession>A0A538TNR7</accession>
<dbReference type="AlphaFoldDB" id="A0A538TNR7"/>
<evidence type="ECO:0000256" key="1">
    <source>
        <dbReference type="ARBA" id="ARBA00001933"/>
    </source>
</evidence>
<sequence length="391" mass="43193">MRPLVSHRSTQFTESVIREMTRLCQRHGGVNLAQGFPDFPAPTPLKEAAAEAVHADVNQYAITWGAQRLRNALVAKTERFTGLSYDPETEVTVCCGSTECMIATLLAVVNPGEEVIVFEPFYENYGPDAILCGARPRFVRLREPDWFFDTSELEAAFGNRTKAIVINTPNNPTGKVFRRDELETIAALCRKWDVVAVTDEIYEHIVYDGTEHVSLASLEGMRERTVTISGISKTYGVTGWRIGYCLAPPALTSAIRKVHDFLTVGAPAPLQEAAAVALSLPDEYYRGLGASYSERRNFLLPVLEAAGFRTFRPRGAYYVMTDISSFGFSDDVAFARFLVEDGGVAAVPGSSFYSDPAAGRQRVRFHFARRRETLEAAAERLGRLKARAAAT</sequence>
<dbReference type="InterPro" id="IPR004838">
    <property type="entry name" value="NHTrfase_class1_PyrdxlP-BS"/>
</dbReference>
<keyword evidence="4 6" id="KW-0808">Transferase</keyword>
<feature type="domain" description="Aminotransferase class I/classII large" evidence="7">
    <location>
        <begin position="30"/>
        <end position="381"/>
    </location>
</feature>
<dbReference type="InterPro" id="IPR015424">
    <property type="entry name" value="PyrdxlP-dep_Trfase"/>
</dbReference>
<dbReference type="Pfam" id="PF00155">
    <property type="entry name" value="Aminotran_1_2"/>
    <property type="match status" value="1"/>
</dbReference>
<evidence type="ECO:0000256" key="3">
    <source>
        <dbReference type="ARBA" id="ARBA00022576"/>
    </source>
</evidence>
<dbReference type="EC" id="2.6.1.-" evidence="6"/>
<dbReference type="Proteomes" id="UP000316609">
    <property type="component" value="Unassembled WGS sequence"/>
</dbReference>
<comment type="similarity">
    <text evidence="2 6">Belongs to the class-I pyridoxal-phosphate-dependent aminotransferase family.</text>
</comment>
<evidence type="ECO:0000256" key="2">
    <source>
        <dbReference type="ARBA" id="ARBA00007441"/>
    </source>
</evidence>
<evidence type="ECO:0000256" key="4">
    <source>
        <dbReference type="ARBA" id="ARBA00022679"/>
    </source>
</evidence>
<dbReference type="Gene3D" id="3.90.1150.10">
    <property type="entry name" value="Aspartate Aminotransferase, domain 1"/>
    <property type="match status" value="1"/>
</dbReference>
<gene>
    <name evidence="8" type="ORF">E6K78_08070</name>
</gene>
<proteinExistence type="inferred from homology"/>
<dbReference type="GO" id="GO:0030170">
    <property type="term" value="F:pyridoxal phosphate binding"/>
    <property type="evidence" value="ECO:0007669"/>
    <property type="project" value="InterPro"/>
</dbReference>